<evidence type="ECO:0000259" key="4">
    <source>
        <dbReference type="PROSITE" id="PS51077"/>
    </source>
</evidence>
<sequence>MNSQVKSDGTVGKAMDVLDAVAAFGRPVRFSELLASSTHPRATLYRFLQTLTNQGLLRYDGQTQTYHLGLRLVRLAHAAWAQSSLAPLAAPALDTLASETGETVHLAQIDSGQVIFIDKRRAHSQFDTLAQPGRVAPAFCTGVGKAILAHLPPEARDRALRQQAYLPYTPHTLTSPETLAAELKTIAIEGIAFDREEHEVGIISIAAPIRCNRGHVIGAASIATSTNRKSLDALTAFRPALLRTTAQIGAAAADWQFPAQP</sequence>
<dbReference type="Proteomes" id="UP000683291">
    <property type="component" value="Chromosome pJK7-1-1"/>
</dbReference>
<feature type="domain" description="IclR-ED" evidence="5">
    <location>
        <begin position="71"/>
        <end position="254"/>
    </location>
</feature>
<feature type="domain" description="HTH iclR-type" evidence="4">
    <location>
        <begin position="8"/>
        <end position="70"/>
    </location>
</feature>
<evidence type="ECO:0000313" key="6">
    <source>
        <dbReference type="EMBL" id="QUJ78197.1"/>
    </source>
</evidence>
<dbReference type="InterPro" id="IPR036390">
    <property type="entry name" value="WH_DNA-bd_sf"/>
</dbReference>
<dbReference type="InterPro" id="IPR036388">
    <property type="entry name" value="WH-like_DNA-bd_sf"/>
</dbReference>
<dbReference type="InterPro" id="IPR029016">
    <property type="entry name" value="GAF-like_dom_sf"/>
</dbReference>
<dbReference type="GO" id="GO:0003700">
    <property type="term" value="F:DNA-binding transcription factor activity"/>
    <property type="evidence" value="ECO:0007669"/>
    <property type="project" value="TreeGrafter"/>
</dbReference>
<dbReference type="PROSITE" id="PS51078">
    <property type="entry name" value="ICLR_ED"/>
    <property type="match status" value="1"/>
</dbReference>
<evidence type="ECO:0000256" key="1">
    <source>
        <dbReference type="ARBA" id="ARBA00023015"/>
    </source>
</evidence>
<dbReference type="GO" id="GO:0003677">
    <property type="term" value="F:DNA binding"/>
    <property type="evidence" value="ECO:0007669"/>
    <property type="project" value="UniProtKB-KW"/>
</dbReference>
<dbReference type="Gene3D" id="3.30.450.40">
    <property type="match status" value="1"/>
</dbReference>
<keyword evidence="7" id="KW-1185">Reference proteome</keyword>
<dbReference type="KEGG" id="sual:KDD17_17010"/>
<evidence type="ECO:0000313" key="7">
    <source>
        <dbReference type="Proteomes" id="UP000683291"/>
    </source>
</evidence>
<gene>
    <name evidence="6" type="ORF">KDD17_17010</name>
</gene>
<dbReference type="SMART" id="SM00346">
    <property type="entry name" value="HTH_ICLR"/>
    <property type="match status" value="1"/>
</dbReference>
<dbReference type="InterPro" id="IPR050707">
    <property type="entry name" value="HTH_MetabolicPath_Reg"/>
</dbReference>
<evidence type="ECO:0000259" key="5">
    <source>
        <dbReference type="PROSITE" id="PS51078"/>
    </source>
</evidence>
<dbReference type="Pfam" id="PF09339">
    <property type="entry name" value="HTH_IclR"/>
    <property type="match status" value="1"/>
</dbReference>
<reference evidence="6" key="1">
    <citation type="submission" date="2021-04" db="EMBL/GenBank/DDBJ databases">
        <title>Complete genome sequence for Sulfitobacter sp. strain JK7-1.</title>
        <authorList>
            <person name="Park S.-J."/>
        </authorList>
    </citation>
    <scope>NUCLEOTIDE SEQUENCE</scope>
    <source>
        <strain evidence="6">JK7-1</strain>
    </source>
</reference>
<keyword evidence="3" id="KW-0804">Transcription</keyword>
<organism evidence="6 7">
    <name type="scientific">Sulfitobacter albidus</name>
    <dbReference type="NCBI Taxonomy" id="2829501"/>
    <lineage>
        <taxon>Bacteria</taxon>
        <taxon>Pseudomonadati</taxon>
        <taxon>Pseudomonadota</taxon>
        <taxon>Alphaproteobacteria</taxon>
        <taxon>Rhodobacterales</taxon>
        <taxon>Roseobacteraceae</taxon>
        <taxon>Sulfitobacter</taxon>
    </lineage>
</organism>
<keyword evidence="1" id="KW-0805">Transcription regulation</keyword>
<dbReference type="RefSeq" id="WP_212706389.1">
    <property type="nucleotide sequence ID" value="NZ_CP073582.1"/>
</dbReference>
<dbReference type="InterPro" id="IPR014757">
    <property type="entry name" value="Tscrpt_reg_IclR_C"/>
</dbReference>
<dbReference type="Pfam" id="PF01614">
    <property type="entry name" value="IclR_C"/>
    <property type="match status" value="1"/>
</dbReference>
<keyword evidence="2" id="KW-0238">DNA-binding</keyword>
<name>A0A975PNT7_9RHOB</name>
<dbReference type="EMBL" id="CP073582">
    <property type="protein sequence ID" value="QUJ78197.1"/>
    <property type="molecule type" value="Genomic_DNA"/>
</dbReference>
<evidence type="ECO:0000256" key="2">
    <source>
        <dbReference type="ARBA" id="ARBA00023125"/>
    </source>
</evidence>
<dbReference type="PANTHER" id="PTHR30136">
    <property type="entry name" value="HELIX-TURN-HELIX TRANSCRIPTIONAL REGULATOR, ICLR FAMILY"/>
    <property type="match status" value="1"/>
</dbReference>
<dbReference type="GO" id="GO:0045892">
    <property type="term" value="P:negative regulation of DNA-templated transcription"/>
    <property type="evidence" value="ECO:0007669"/>
    <property type="project" value="TreeGrafter"/>
</dbReference>
<dbReference type="PANTHER" id="PTHR30136:SF35">
    <property type="entry name" value="HTH-TYPE TRANSCRIPTIONAL REGULATOR RV1719"/>
    <property type="match status" value="1"/>
</dbReference>
<dbReference type="InterPro" id="IPR005471">
    <property type="entry name" value="Tscrpt_reg_IclR_N"/>
</dbReference>
<dbReference type="PROSITE" id="PS51077">
    <property type="entry name" value="HTH_ICLR"/>
    <property type="match status" value="1"/>
</dbReference>
<dbReference type="SUPFAM" id="SSF46785">
    <property type="entry name" value="Winged helix' DNA-binding domain"/>
    <property type="match status" value="1"/>
</dbReference>
<dbReference type="AlphaFoldDB" id="A0A975PNT7"/>
<dbReference type="SUPFAM" id="SSF55781">
    <property type="entry name" value="GAF domain-like"/>
    <property type="match status" value="1"/>
</dbReference>
<accession>A0A975PNT7</accession>
<proteinExistence type="predicted"/>
<dbReference type="Gene3D" id="1.10.10.10">
    <property type="entry name" value="Winged helix-like DNA-binding domain superfamily/Winged helix DNA-binding domain"/>
    <property type="match status" value="1"/>
</dbReference>
<evidence type="ECO:0000256" key="3">
    <source>
        <dbReference type="ARBA" id="ARBA00023163"/>
    </source>
</evidence>
<protein>
    <submittedName>
        <fullName evidence="6">IclR family transcriptional regulator</fullName>
    </submittedName>
</protein>